<comment type="pathway">
    <text evidence="5">Amine and polyamine biosynthesis; spermidine biosynthesis; spermidine from putrescine: step 1/1.</text>
</comment>
<sequence length="512" mass="56747">MADTSLPPTERRRTALVGLLLASVFAVATCGLIYELLAGTIASYLLGDSVTQFSIVIGTYLFAMGVGSWCSRYVKRDELRLFIRVEILVALLGGWSAAGLFLLFPLVEQFRAILYGLVFVIGFLVGLEIPLLMRILRDRFDFSETVSNVLTFDYVGALAASLLFPLLLVPHLGLIRTGLMFGLLNVGVALLLLLLVPARASLMRERILALVVMASLIAGFMAAERIQRWSEIAAYGERVIYATSSPYQRLVLSRHDDDIRLYLNGNLQFSSRDEYRYHEALVHPAMGRVARPANVLILGGGDGLAAREVFRHPGVRSVTLVDLDPAMTRLFGQTGLLRTLNGDALTDKRMHVVNADAFRWVRETQARFDVIIVDFPDPVDFSVGKLYTETFYRMLRPHLAPGGMAVIQSTSPLVAPAAFWTVAQTLEAAGFQTRPYHVYVPSFGEWGFILAGLADPGTTTRLLPGNRFLSDATARQALFFPPDMARRPVPVNRLDNQALVRSFAEEWARYEG</sequence>
<dbReference type="UniPathway" id="UPA00248">
    <property type="reaction ID" value="UER00314"/>
</dbReference>
<feature type="transmembrane region" description="Helical" evidence="5">
    <location>
        <begin position="15"/>
        <end position="37"/>
    </location>
</feature>
<evidence type="ECO:0000256" key="5">
    <source>
        <dbReference type="HAMAP-Rule" id="MF_00198"/>
    </source>
</evidence>
<dbReference type="PANTHER" id="PTHR43317">
    <property type="entry name" value="THERMOSPERMINE SYNTHASE ACAULIS5"/>
    <property type="match status" value="1"/>
</dbReference>
<keyword evidence="5" id="KW-0472">Membrane</keyword>
<comment type="similarity">
    <text evidence="1 5">Belongs to the spermidine/spermine synthase family.</text>
</comment>
<comment type="catalytic activity">
    <reaction evidence="5">
        <text>S-adenosyl 3-(methylsulfanyl)propylamine + putrescine = S-methyl-5'-thioadenosine + spermidine + H(+)</text>
        <dbReference type="Rhea" id="RHEA:12721"/>
        <dbReference type="ChEBI" id="CHEBI:15378"/>
        <dbReference type="ChEBI" id="CHEBI:17509"/>
        <dbReference type="ChEBI" id="CHEBI:57443"/>
        <dbReference type="ChEBI" id="CHEBI:57834"/>
        <dbReference type="ChEBI" id="CHEBI:326268"/>
        <dbReference type="EC" id="2.5.1.16"/>
    </reaction>
</comment>
<feature type="domain" description="PABS" evidence="7">
    <location>
        <begin position="220"/>
        <end position="453"/>
    </location>
</feature>
<feature type="transmembrane region" description="Helical" evidence="5">
    <location>
        <begin position="145"/>
        <end position="168"/>
    </location>
</feature>
<keyword evidence="5" id="KW-0812">Transmembrane</keyword>
<dbReference type="GO" id="GO:0008295">
    <property type="term" value="P:spermidine biosynthetic process"/>
    <property type="evidence" value="ECO:0007669"/>
    <property type="project" value="UniProtKB-UniRule"/>
</dbReference>
<feature type="transmembrane region" description="Helical" evidence="5">
    <location>
        <begin position="112"/>
        <end position="133"/>
    </location>
</feature>
<name>A0A418YXH3_9SPHN</name>
<dbReference type="EMBL" id="QVRA01000002">
    <property type="protein sequence ID" value="RJG57346.1"/>
    <property type="molecule type" value="Genomic_DNA"/>
</dbReference>
<feature type="binding site" evidence="5">
    <location>
        <position position="278"/>
    </location>
    <ligand>
        <name>spermidine</name>
        <dbReference type="ChEBI" id="CHEBI:57834"/>
    </ligand>
</feature>
<dbReference type="HAMAP" id="MF_00198">
    <property type="entry name" value="Spermidine_synth"/>
    <property type="match status" value="1"/>
</dbReference>
<accession>A0A418YXH3</accession>
<protein>
    <recommendedName>
        <fullName evidence="5">Polyamine aminopropyltransferase</fullName>
    </recommendedName>
    <alternativeName>
        <fullName evidence="5">Putrescine aminopropyltransferase</fullName>
        <shortName evidence="5">PAPT</shortName>
    </alternativeName>
    <alternativeName>
        <fullName evidence="5">Spermidine synthase</fullName>
        <shortName evidence="5">SPDS</shortName>
        <shortName evidence="5">SPDSY</shortName>
        <ecNumber evidence="5">2.5.1.16</ecNumber>
    </alternativeName>
</protein>
<dbReference type="Proteomes" id="UP000283469">
    <property type="component" value="Unassembled WGS sequence"/>
</dbReference>
<dbReference type="GO" id="GO:0010487">
    <property type="term" value="F:thermospermine synthase activity"/>
    <property type="evidence" value="ECO:0007669"/>
    <property type="project" value="UniProtKB-ARBA"/>
</dbReference>
<feature type="transmembrane region" description="Helical" evidence="5">
    <location>
        <begin position="81"/>
        <end position="106"/>
    </location>
</feature>
<evidence type="ECO:0000259" key="7">
    <source>
        <dbReference type="PROSITE" id="PS51006"/>
    </source>
</evidence>
<evidence type="ECO:0000256" key="6">
    <source>
        <dbReference type="PROSITE-ProRule" id="PRU00354"/>
    </source>
</evidence>
<organism evidence="8 9">
    <name type="scientific">Sphingobium terrigena</name>
    <dbReference type="NCBI Taxonomy" id="2304063"/>
    <lineage>
        <taxon>Bacteria</taxon>
        <taxon>Pseudomonadati</taxon>
        <taxon>Pseudomonadota</taxon>
        <taxon>Alphaproteobacteria</taxon>
        <taxon>Sphingomonadales</taxon>
        <taxon>Sphingomonadaceae</taxon>
        <taxon>Sphingobium</taxon>
    </lineage>
</organism>
<comment type="caution">
    <text evidence="5">Lacks conserved residue(s) required for the propagation of feature annotation.</text>
</comment>
<dbReference type="PROSITE" id="PS01330">
    <property type="entry name" value="PABS_1"/>
    <property type="match status" value="1"/>
</dbReference>
<feature type="transmembrane region" description="Helical" evidence="5">
    <location>
        <begin position="49"/>
        <end position="69"/>
    </location>
</feature>
<feature type="binding site" evidence="5">
    <location>
        <position position="248"/>
    </location>
    <ligand>
        <name>S-methyl-5'-thioadenosine</name>
        <dbReference type="ChEBI" id="CHEBI:17509"/>
    </ligand>
</feature>
<feature type="binding site" evidence="5">
    <location>
        <position position="322"/>
    </location>
    <ligand>
        <name>S-methyl-5'-thioadenosine</name>
        <dbReference type="ChEBI" id="CHEBI:17509"/>
    </ligand>
</feature>
<keyword evidence="4 5" id="KW-0620">Polyamine biosynthesis</keyword>
<dbReference type="PANTHER" id="PTHR43317:SF1">
    <property type="entry name" value="THERMOSPERMINE SYNTHASE ACAULIS5"/>
    <property type="match status" value="1"/>
</dbReference>
<feature type="binding site" evidence="5">
    <location>
        <position position="302"/>
    </location>
    <ligand>
        <name>spermidine</name>
        <dbReference type="ChEBI" id="CHEBI:57834"/>
    </ligand>
</feature>
<evidence type="ECO:0000313" key="9">
    <source>
        <dbReference type="Proteomes" id="UP000283469"/>
    </source>
</evidence>
<dbReference type="InterPro" id="IPR001045">
    <property type="entry name" value="Spermi_synthase"/>
</dbReference>
<dbReference type="CDD" id="cd02440">
    <property type="entry name" value="AdoMet_MTases"/>
    <property type="match status" value="1"/>
</dbReference>
<evidence type="ECO:0000256" key="3">
    <source>
        <dbReference type="ARBA" id="ARBA00023066"/>
    </source>
</evidence>
<keyword evidence="9" id="KW-1185">Reference proteome</keyword>
<comment type="function">
    <text evidence="5">Catalyzes the irreversible transfer of a propylamine group from the amino donor S-adenosylmethioninamine (decarboxy-AdoMet) to putrescine (1,4-diaminobutane) to yield spermidine.</text>
</comment>
<dbReference type="GO" id="GO:0004766">
    <property type="term" value="F:spermidine synthase activity"/>
    <property type="evidence" value="ECO:0007669"/>
    <property type="project" value="UniProtKB-UniRule"/>
</dbReference>
<evidence type="ECO:0000256" key="4">
    <source>
        <dbReference type="ARBA" id="ARBA00023115"/>
    </source>
</evidence>
<feature type="binding site" evidence="5">
    <location>
        <begin position="356"/>
        <end position="357"/>
    </location>
    <ligand>
        <name>S-methyl-5'-thioadenosine</name>
        <dbReference type="ChEBI" id="CHEBI:17509"/>
    </ligand>
</feature>
<comment type="subunit">
    <text evidence="5">Homodimer or homotetramer.</text>
</comment>
<comment type="subcellular location">
    <subcellularLocation>
        <location evidence="5">Cell membrane</location>
        <topology evidence="5">Multi-pass membrane protein</topology>
    </subcellularLocation>
</comment>
<dbReference type="Pfam" id="PF01564">
    <property type="entry name" value="Spermine_synth"/>
    <property type="match status" value="1"/>
</dbReference>
<dbReference type="PROSITE" id="PS51006">
    <property type="entry name" value="PABS_2"/>
    <property type="match status" value="1"/>
</dbReference>
<feature type="transmembrane region" description="Helical" evidence="5">
    <location>
        <begin position="174"/>
        <end position="195"/>
    </location>
</feature>
<dbReference type="InterPro" id="IPR030374">
    <property type="entry name" value="PABS"/>
</dbReference>
<keyword evidence="3 5" id="KW-0745">Spermidine biosynthesis</keyword>
<dbReference type="InterPro" id="IPR029063">
    <property type="entry name" value="SAM-dependent_MTases_sf"/>
</dbReference>
<feature type="transmembrane region" description="Helical" evidence="5">
    <location>
        <begin position="207"/>
        <end position="223"/>
    </location>
</feature>
<dbReference type="InterPro" id="IPR030373">
    <property type="entry name" value="PABS_CS"/>
</dbReference>
<evidence type="ECO:0000256" key="1">
    <source>
        <dbReference type="ARBA" id="ARBA00007867"/>
    </source>
</evidence>
<proteinExistence type="inferred from homology"/>
<keyword evidence="2 5" id="KW-0808">Transferase</keyword>
<dbReference type="FunFam" id="3.40.50.150:FF:000088">
    <property type="entry name" value="Polyamine aminopropyltransferase"/>
    <property type="match status" value="1"/>
</dbReference>
<dbReference type="Gene3D" id="3.40.50.150">
    <property type="entry name" value="Vaccinia Virus protein VP39"/>
    <property type="match status" value="1"/>
</dbReference>
<evidence type="ECO:0000313" key="8">
    <source>
        <dbReference type="EMBL" id="RJG57346.1"/>
    </source>
</evidence>
<dbReference type="RefSeq" id="WP_119744050.1">
    <property type="nucleotide sequence ID" value="NZ_QVRA01000002.1"/>
</dbReference>
<dbReference type="SUPFAM" id="SSF103473">
    <property type="entry name" value="MFS general substrate transporter"/>
    <property type="match status" value="1"/>
</dbReference>
<feature type="active site" description="Proton acceptor" evidence="5 6">
    <location>
        <position position="374"/>
    </location>
</feature>
<comment type="caution">
    <text evidence="8">The sequence shown here is derived from an EMBL/GenBank/DDBJ whole genome shotgun (WGS) entry which is preliminary data.</text>
</comment>
<dbReference type="SUPFAM" id="SSF53335">
    <property type="entry name" value="S-adenosyl-L-methionine-dependent methyltransferases"/>
    <property type="match status" value="1"/>
</dbReference>
<dbReference type="InterPro" id="IPR036259">
    <property type="entry name" value="MFS_trans_sf"/>
</dbReference>
<dbReference type="EC" id="2.5.1.16" evidence="5"/>
<dbReference type="NCBIfam" id="NF002956">
    <property type="entry name" value="PRK03612.1"/>
    <property type="match status" value="1"/>
</dbReference>
<dbReference type="OrthoDB" id="9793120at2"/>
<dbReference type="GO" id="GO:0005886">
    <property type="term" value="C:plasma membrane"/>
    <property type="evidence" value="ECO:0007669"/>
    <property type="project" value="UniProtKB-SubCell"/>
</dbReference>
<reference evidence="8 9" key="1">
    <citation type="submission" date="2018-08" db="EMBL/GenBank/DDBJ databases">
        <title>Sphingobium sp. EO9.</title>
        <authorList>
            <person name="Park Y."/>
            <person name="Kim K.H."/>
            <person name="Jeon C.O."/>
        </authorList>
    </citation>
    <scope>NUCLEOTIDE SEQUENCE [LARGE SCALE GENOMIC DNA]</scope>
    <source>
        <strain evidence="8 9">EO9</strain>
    </source>
</reference>
<evidence type="ECO:0000256" key="2">
    <source>
        <dbReference type="ARBA" id="ARBA00022679"/>
    </source>
</evidence>
<keyword evidence="5" id="KW-1133">Transmembrane helix</keyword>
<dbReference type="NCBIfam" id="NF037959">
    <property type="entry name" value="MFS_SpdSyn"/>
    <property type="match status" value="1"/>
</dbReference>
<gene>
    <name evidence="5" type="primary">speE</name>
    <name evidence="8" type="ORF">D0Z70_03855</name>
</gene>
<dbReference type="AlphaFoldDB" id="A0A418YXH3"/>
<keyword evidence="5" id="KW-1003">Cell membrane</keyword>